<dbReference type="PRINTS" id="PR00051">
    <property type="entry name" value="DNAA"/>
</dbReference>
<keyword evidence="5" id="KW-0446">Lipid-binding</keyword>
<evidence type="ECO:0000256" key="5">
    <source>
        <dbReference type="ARBA" id="ARBA00023121"/>
    </source>
</evidence>
<dbReference type="AlphaFoldDB" id="A0AAU9D119"/>
<dbReference type="GO" id="GO:0008289">
    <property type="term" value="F:lipid binding"/>
    <property type="evidence" value="ECO:0007669"/>
    <property type="project" value="UniProtKB-KW"/>
</dbReference>
<keyword evidence="6 7" id="KW-0238">DNA-binding</keyword>
<evidence type="ECO:0000256" key="3">
    <source>
        <dbReference type="ARBA" id="ARBA00022741"/>
    </source>
</evidence>
<dbReference type="Pfam" id="PF08299">
    <property type="entry name" value="Bac_DnaA_C"/>
    <property type="match status" value="1"/>
</dbReference>
<dbReference type="SUPFAM" id="SSF52540">
    <property type="entry name" value="P-loop containing nucleoside triphosphate hydrolases"/>
    <property type="match status" value="1"/>
</dbReference>
<comment type="similarity">
    <text evidence="8">Belongs to the DnaA family.</text>
</comment>
<keyword evidence="1" id="KW-0963">Cytoplasm</keyword>
<evidence type="ECO:0000256" key="1">
    <source>
        <dbReference type="ARBA" id="ARBA00022490"/>
    </source>
</evidence>
<dbReference type="InterPro" id="IPR027417">
    <property type="entry name" value="P-loop_NTPase"/>
</dbReference>
<name>A0AAU9D119_9ACTN</name>
<comment type="function">
    <text evidence="7">Plays an essential role in the initiation and regulation of chromosomal replication. ATP-DnaA binds to the origin of replication (oriC) to initiate formation of the DNA replication initiation complex once per cell cycle. Binds the DnaA box (a 9 base pair repeat at the origin) and separates the double-stranded (ds)DNA. Forms a right-handed helical filament on oriC DNA; dsDNA binds to the exterior of the filament while single-stranded (ss)DNA is stabiized in the filament's interior. The ATP-DnaA-oriC complex binds and stabilizes one strand of the AT-rich DNA unwinding element (DUE), permitting loading of DNA polymerase. After initiation quickly degrades to an ADP-DnaA complex that is not apt for DNA replication. Binds acidic phospholipids.</text>
</comment>
<dbReference type="GO" id="GO:0005886">
    <property type="term" value="C:plasma membrane"/>
    <property type="evidence" value="ECO:0007669"/>
    <property type="project" value="TreeGrafter"/>
</dbReference>
<dbReference type="GO" id="GO:0003688">
    <property type="term" value="F:DNA replication origin binding"/>
    <property type="evidence" value="ECO:0007669"/>
    <property type="project" value="InterPro"/>
</dbReference>
<dbReference type="CDD" id="cd06571">
    <property type="entry name" value="Bac_DnaA_C"/>
    <property type="match status" value="1"/>
</dbReference>
<dbReference type="Proteomes" id="UP001431186">
    <property type="component" value="Chromosome"/>
</dbReference>
<keyword evidence="13" id="KW-1185">Reference proteome</keyword>
<accession>A0AAU9D119</accession>
<dbReference type="PROSITE" id="PS01008">
    <property type="entry name" value="DNAA"/>
    <property type="match status" value="1"/>
</dbReference>
<evidence type="ECO:0000256" key="2">
    <source>
        <dbReference type="ARBA" id="ARBA00022705"/>
    </source>
</evidence>
<feature type="compositionally biased region" description="Low complexity" evidence="9">
    <location>
        <begin position="104"/>
        <end position="119"/>
    </location>
</feature>
<dbReference type="InterPro" id="IPR003593">
    <property type="entry name" value="AAA+_ATPase"/>
</dbReference>
<proteinExistence type="inferred from homology"/>
<dbReference type="GO" id="GO:0006275">
    <property type="term" value="P:regulation of DNA replication"/>
    <property type="evidence" value="ECO:0007669"/>
    <property type="project" value="InterPro"/>
</dbReference>
<dbReference type="InterPro" id="IPR020591">
    <property type="entry name" value="Chromosome_initiator_DnaA-like"/>
</dbReference>
<dbReference type="InterPro" id="IPR013317">
    <property type="entry name" value="DnaA_dom"/>
</dbReference>
<keyword evidence="3 7" id="KW-0547">Nucleotide-binding</keyword>
<dbReference type="SMART" id="SM00382">
    <property type="entry name" value="AAA"/>
    <property type="match status" value="1"/>
</dbReference>
<dbReference type="Gene3D" id="1.10.1750.10">
    <property type="match status" value="1"/>
</dbReference>
<organism evidence="12 13">
    <name type="scientific">Leptogranulimonas caecicola</name>
    <dbReference type="NCBI Taxonomy" id="2894156"/>
    <lineage>
        <taxon>Bacteria</taxon>
        <taxon>Bacillati</taxon>
        <taxon>Actinomycetota</taxon>
        <taxon>Coriobacteriia</taxon>
        <taxon>Coriobacteriales</taxon>
        <taxon>Kribbibacteriaceae</taxon>
        <taxon>Leptogranulimonas</taxon>
    </lineage>
</organism>
<evidence type="ECO:0000256" key="6">
    <source>
        <dbReference type="ARBA" id="ARBA00023125"/>
    </source>
</evidence>
<dbReference type="KEGG" id="lcal:ATTO_00010"/>
<dbReference type="Gene3D" id="3.40.50.300">
    <property type="entry name" value="P-loop containing nucleotide triphosphate hydrolases"/>
    <property type="match status" value="1"/>
</dbReference>
<dbReference type="PANTHER" id="PTHR30050:SF5">
    <property type="entry name" value="DNAA REGULATORY INACTIVATOR HDA"/>
    <property type="match status" value="1"/>
</dbReference>
<dbReference type="SUPFAM" id="SSF48295">
    <property type="entry name" value="TrpR-like"/>
    <property type="match status" value="1"/>
</dbReference>
<sequence length="539" mass="59692">MKFMDVLQASDARLLWEDARSILQSQGATEQLLNLMASCNPLALEDSQLQLSIPSSFANRLLERERDQVEKALSQAAFEPTTFMIAGAQASSPAPSAPEPTVNTAAAQPQPTFTPAATPSPLPQTLASSPATLQPEAPSKFKANPSFGAQTSMTMEQWQAYQRQASVAETPAPPQPAAAQVTEAAPKNPLVEIAAEKDATLTFDTFVEAEENRYALQAAKQVANGSPQYNPLFIHGSSGLGKTHLLRAIQNYIAVNDPSRQCVYRIATDFRDDYVKAMQGDRSVKDALTRNYQNIDVLILDDIQHIANAQGTMEFFFDTFNYLMSNGKQVILAADVPPAEIGMDERYSSRMSQGFSVAIHTPTLEFKRVLIETFYERMHAEGIPGTLTRDDLTLMADRAGGNIRSIRAFVQDCLLRSTHQENGRLEPADIMAAAAERWSREGLHISIEDIQSLVQSTYSVSRQDLVSNKRNKEIAQPRHIAIWLSRELTDSTLQEIGRHFGGRTHATVKHSIAWVEETMETDRLFQDRVNRLRDRLGGS</sequence>
<evidence type="ECO:0000256" key="9">
    <source>
        <dbReference type="SAM" id="MobiDB-lite"/>
    </source>
</evidence>
<dbReference type="PANTHER" id="PTHR30050">
    <property type="entry name" value="CHROMOSOMAL REPLICATION INITIATOR PROTEIN DNAA"/>
    <property type="match status" value="1"/>
</dbReference>
<protein>
    <recommendedName>
        <fullName evidence="7">Chromosomal replication initiator protein DnaA</fullName>
    </recommendedName>
</protein>
<reference evidence="12" key="1">
    <citation type="submission" date="2021-11" db="EMBL/GenBank/DDBJ databases">
        <title>Complete genome sequence of Atopobiaceae bacterium TOC12.</title>
        <authorList>
            <person name="Morinaga K."/>
            <person name="Kusada H."/>
            <person name="Tamaki H."/>
        </authorList>
    </citation>
    <scope>NUCLEOTIDE SEQUENCE</scope>
    <source>
        <strain evidence="12">TOC12</strain>
    </source>
</reference>
<dbReference type="InterPro" id="IPR018312">
    <property type="entry name" value="Chromosome_initiator_DnaA_CS"/>
</dbReference>
<gene>
    <name evidence="12" type="primary">dnaA</name>
    <name evidence="12" type="ORF">ATTO_00010</name>
</gene>
<dbReference type="InterPro" id="IPR010921">
    <property type="entry name" value="Trp_repressor/repl_initiator"/>
</dbReference>
<evidence type="ECO:0000313" key="13">
    <source>
        <dbReference type="Proteomes" id="UP001431186"/>
    </source>
</evidence>
<dbReference type="Pfam" id="PF00308">
    <property type="entry name" value="Bac_DnaA"/>
    <property type="match status" value="1"/>
</dbReference>
<evidence type="ECO:0000259" key="10">
    <source>
        <dbReference type="SMART" id="SM00382"/>
    </source>
</evidence>
<dbReference type="SMART" id="SM00760">
    <property type="entry name" value="Bac_DnaA_C"/>
    <property type="match status" value="1"/>
</dbReference>
<dbReference type="InterPro" id="IPR013159">
    <property type="entry name" value="DnaA_C"/>
</dbReference>
<dbReference type="EMBL" id="AP025285">
    <property type="protein sequence ID" value="BDC90129.1"/>
    <property type="molecule type" value="Genomic_DNA"/>
</dbReference>
<evidence type="ECO:0000259" key="11">
    <source>
        <dbReference type="SMART" id="SM00760"/>
    </source>
</evidence>
<feature type="domain" description="AAA+ ATPase" evidence="10">
    <location>
        <begin position="228"/>
        <end position="360"/>
    </location>
</feature>
<feature type="region of interest" description="Disordered" evidence="9">
    <location>
        <begin position="89"/>
        <end position="139"/>
    </location>
</feature>
<keyword evidence="4 7" id="KW-0067">ATP-binding</keyword>
<feature type="compositionally biased region" description="Polar residues" evidence="9">
    <location>
        <begin position="123"/>
        <end position="132"/>
    </location>
</feature>
<dbReference type="GO" id="GO:0005524">
    <property type="term" value="F:ATP binding"/>
    <property type="evidence" value="ECO:0007669"/>
    <property type="project" value="UniProtKB-KW"/>
</dbReference>
<evidence type="ECO:0000313" key="12">
    <source>
        <dbReference type="EMBL" id="BDC90129.1"/>
    </source>
</evidence>
<feature type="domain" description="Chromosomal replication initiator DnaA C-terminal" evidence="11">
    <location>
        <begin position="446"/>
        <end position="515"/>
    </location>
</feature>
<keyword evidence="2 7" id="KW-0235">DNA replication</keyword>
<evidence type="ECO:0000256" key="7">
    <source>
        <dbReference type="RuleBase" id="RU000577"/>
    </source>
</evidence>
<dbReference type="CDD" id="cd00009">
    <property type="entry name" value="AAA"/>
    <property type="match status" value="1"/>
</dbReference>
<evidence type="ECO:0000256" key="8">
    <source>
        <dbReference type="RuleBase" id="RU004227"/>
    </source>
</evidence>
<evidence type="ECO:0000256" key="4">
    <source>
        <dbReference type="ARBA" id="ARBA00022840"/>
    </source>
</evidence>
<dbReference type="GO" id="GO:0006270">
    <property type="term" value="P:DNA replication initiation"/>
    <property type="evidence" value="ECO:0007669"/>
    <property type="project" value="InterPro"/>
</dbReference>